<proteinExistence type="predicted"/>
<name>A0A150IGX4_9EURY</name>
<dbReference type="AlphaFoldDB" id="A0A150IGX4"/>
<protein>
    <submittedName>
        <fullName evidence="1">Uncharacterized protein</fullName>
    </submittedName>
</protein>
<evidence type="ECO:0000313" key="1">
    <source>
        <dbReference type="EMBL" id="KYC44272.1"/>
    </source>
</evidence>
<sequence>MVEMNNYLIINTEDPLKIHIMIINIRENGILVNKVFDMEFYNNRIREVAKDIYEIYKEHNIHLQHMIHDKTRTAWGIRNILSDLVYDY</sequence>
<evidence type="ECO:0000313" key="2">
    <source>
        <dbReference type="Proteomes" id="UP000075398"/>
    </source>
</evidence>
<dbReference type="EMBL" id="LNGC01000306">
    <property type="protein sequence ID" value="KYC44272.1"/>
    <property type="molecule type" value="Genomic_DNA"/>
</dbReference>
<comment type="caution">
    <text evidence="1">The sequence shown here is derived from an EMBL/GenBank/DDBJ whole genome shotgun (WGS) entry which is preliminary data.</text>
</comment>
<reference evidence="1 2" key="1">
    <citation type="journal article" date="2016" name="ISME J.">
        <title>Chasing the elusive Euryarchaeota class WSA2: genomes reveal a uniquely fastidious methyl-reducing methanogen.</title>
        <authorList>
            <person name="Nobu M.K."/>
            <person name="Narihiro T."/>
            <person name="Kuroda K."/>
            <person name="Mei R."/>
            <person name="Liu W.T."/>
        </authorList>
    </citation>
    <scope>NUCLEOTIDE SEQUENCE [LARGE SCALE GENOMIC DNA]</scope>
    <source>
        <strain evidence="1">U1lsi0528_Bin055</strain>
    </source>
</reference>
<dbReference type="Proteomes" id="UP000075398">
    <property type="component" value="Unassembled WGS sequence"/>
</dbReference>
<accession>A0A150IGX4</accession>
<organism evidence="1 2">
    <name type="scientific">Candidatus Methanofastidiosum methylothiophilum</name>
    <dbReference type="NCBI Taxonomy" id="1705564"/>
    <lineage>
        <taxon>Archaea</taxon>
        <taxon>Methanobacteriati</taxon>
        <taxon>Methanobacteriota</taxon>
        <taxon>Stenosarchaea group</taxon>
        <taxon>Candidatus Methanofastidiosia</taxon>
        <taxon>Candidatus Methanofastidiosales</taxon>
        <taxon>Candidatus Methanofastidiosaceae</taxon>
        <taxon>Candidatus Methanofastidiosum</taxon>
    </lineage>
</organism>
<gene>
    <name evidence="1" type="ORF">AMQ22_02327</name>
</gene>